<accession>A0A520MG60</accession>
<dbReference type="EMBL" id="SHBI01000022">
    <property type="protein sequence ID" value="RZO20185.1"/>
    <property type="molecule type" value="Genomic_DNA"/>
</dbReference>
<name>A0A520MG60_9GAMM</name>
<proteinExistence type="predicted"/>
<comment type="caution">
    <text evidence="1">The sequence shown here is derived from an EMBL/GenBank/DDBJ whole genome shotgun (WGS) entry which is preliminary data.</text>
</comment>
<feature type="non-terminal residue" evidence="1">
    <location>
        <position position="1"/>
    </location>
</feature>
<reference evidence="1 2" key="1">
    <citation type="submission" date="2019-02" db="EMBL/GenBank/DDBJ databases">
        <title>Prokaryotic population dynamics and viral predation in marine succession experiment using metagenomics: the confinement effect.</title>
        <authorList>
            <person name="Haro-Moreno J.M."/>
            <person name="Rodriguez-Valera F."/>
            <person name="Lopez-Perez M."/>
        </authorList>
    </citation>
    <scope>NUCLEOTIDE SEQUENCE [LARGE SCALE GENOMIC DNA]</scope>
    <source>
        <strain evidence="1">MED-G163</strain>
    </source>
</reference>
<protein>
    <submittedName>
        <fullName evidence="1">Mechanosensitive ion channel family protein</fullName>
    </submittedName>
</protein>
<sequence length="49" mass="5492">IVGYADPMGFAAFNKVKENLIFNIMKIVKDNSSEFAYPSTSLYVESMPN</sequence>
<dbReference type="AlphaFoldDB" id="A0A520MG60"/>
<evidence type="ECO:0000313" key="1">
    <source>
        <dbReference type="EMBL" id="RZO20185.1"/>
    </source>
</evidence>
<organism evidence="1 2">
    <name type="scientific">SAR86 cluster bacterium</name>
    <dbReference type="NCBI Taxonomy" id="2030880"/>
    <lineage>
        <taxon>Bacteria</taxon>
        <taxon>Pseudomonadati</taxon>
        <taxon>Pseudomonadota</taxon>
        <taxon>Gammaproteobacteria</taxon>
        <taxon>SAR86 cluster</taxon>
    </lineage>
</organism>
<gene>
    <name evidence="1" type="ORF">EVA96_03100</name>
</gene>
<dbReference type="Proteomes" id="UP000315782">
    <property type="component" value="Unassembled WGS sequence"/>
</dbReference>
<evidence type="ECO:0000313" key="2">
    <source>
        <dbReference type="Proteomes" id="UP000315782"/>
    </source>
</evidence>